<sequence>MSKLNIFLSTRKISPIIIHSKIRSTLTTKSALGCFARQEASASTIVLPRSPVTAFMSVLTNAARAILHQRRVNDWNARFVTAAGWSWREMKKKTTKTCPLAKVSTSKRTTPY</sequence>
<dbReference type="EMBL" id="CAIX01001008">
    <property type="protein sequence ID" value="CCI11402.1"/>
    <property type="molecule type" value="Genomic_DNA"/>
</dbReference>
<reference evidence="1 2" key="1">
    <citation type="submission" date="2012-05" db="EMBL/GenBank/DDBJ databases">
        <title>Recombination and specialization in a pathogen metapopulation.</title>
        <authorList>
            <person name="Gardiner A."/>
            <person name="Kemen E."/>
            <person name="Schultz-Larsen T."/>
            <person name="MacLean D."/>
            <person name="Van Oosterhout C."/>
            <person name="Jones J.D.G."/>
        </authorList>
    </citation>
    <scope>NUCLEOTIDE SEQUENCE [LARGE SCALE GENOMIC DNA]</scope>
    <source>
        <strain evidence="1 2">Ac Nc2</strain>
    </source>
</reference>
<accession>A0A024FWV3</accession>
<proteinExistence type="predicted"/>
<dbReference type="Proteomes" id="UP000053237">
    <property type="component" value="Unassembled WGS sequence"/>
</dbReference>
<keyword evidence="2" id="KW-1185">Reference proteome</keyword>
<evidence type="ECO:0000313" key="1">
    <source>
        <dbReference type="EMBL" id="CCI11402.1"/>
    </source>
</evidence>
<comment type="caution">
    <text evidence="1">The sequence shown here is derived from an EMBL/GenBank/DDBJ whole genome shotgun (WGS) entry which is preliminary data.</text>
</comment>
<protein>
    <submittedName>
        <fullName evidence="1">Uncharacterized protein</fullName>
    </submittedName>
</protein>
<gene>
    <name evidence="1" type="ORF">BN9_128650</name>
</gene>
<dbReference type="InParanoid" id="A0A024FWV3"/>
<organism evidence="1 2">
    <name type="scientific">Albugo candida</name>
    <dbReference type="NCBI Taxonomy" id="65357"/>
    <lineage>
        <taxon>Eukaryota</taxon>
        <taxon>Sar</taxon>
        <taxon>Stramenopiles</taxon>
        <taxon>Oomycota</taxon>
        <taxon>Peronosporomycetes</taxon>
        <taxon>Albuginales</taxon>
        <taxon>Albuginaceae</taxon>
        <taxon>Albugo</taxon>
    </lineage>
</organism>
<evidence type="ECO:0000313" key="2">
    <source>
        <dbReference type="Proteomes" id="UP000053237"/>
    </source>
</evidence>
<dbReference type="AlphaFoldDB" id="A0A024FWV3"/>
<name>A0A024FWV3_9STRA</name>